<reference evidence="1" key="1">
    <citation type="submission" date="2020-05" db="EMBL/GenBank/DDBJ databases">
        <authorList>
            <person name="Chiriac C."/>
            <person name="Salcher M."/>
            <person name="Ghai R."/>
            <person name="Kavagutti S V."/>
        </authorList>
    </citation>
    <scope>NUCLEOTIDE SEQUENCE</scope>
</reference>
<dbReference type="InterPro" id="IPR027839">
    <property type="entry name" value="DUF4432"/>
</dbReference>
<dbReference type="Gene3D" id="2.70.98.10">
    <property type="match status" value="1"/>
</dbReference>
<proteinExistence type="predicted"/>
<sequence length="340" mass="38382">MRNYGARVQSNLRLGEHPILVMENEKIRLSFLLGRGCDLYEILYKPTDLDLSWMRNDNFPDGRPNANYPSPLGSFMDEYHGGWQVIFPSGGAPTDVDGADFGQHGESALLPWDVTSIEESPEFVKVNVSVKLLKYPFVINRELTLNHKDARFTLKDTVVNLSPVEIDTMYGLHVTFGPKFLTEQSQILIKGKATATPGEDERSGQVRRVKDDTPFAWPNAVGPDGKTFDASTMPAYGAPSDIYYLTEMENQTYTVTSPTNNLQATLDWKSPDLKYVWYWQEFGATRGWPWFGMNYNIGLEPFTSNPTFGLAESIKRGTALRFKAHESKTFDFAFSLAPMK</sequence>
<accession>A0A6J7PRB0</accession>
<dbReference type="InterPro" id="IPR014718">
    <property type="entry name" value="GH-type_carb-bd"/>
</dbReference>
<gene>
    <name evidence="1" type="ORF">UFOPK4049_00715</name>
</gene>
<organism evidence="1">
    <name type="scientific">freshwater metagenome</name>
    <dbReference type="NCBI Taxonomy" id="449393"/>
    <lineage>
        <taxon>unclassified sequences</taxon>
        <taxon>metagenomes</taxon>
        <taxon>ecological metagenomes</taxon>
    </lineage>
</organism>
<evidence type="ECO:0000313" key="1">
    <source>
        <dbReference type="EMBL" id="CAB5005102.1"/>
    </source>
</evidence>
<dbReference type="GO" id="GO:0030246">
    <property type="term" value="F:carbohydrate binding"/>
    <property type="evidence" value="ECO:0007669"/>
    <property type="project" value="InterPro"/>
</dbReference>
<dbReference type="InterPro" id="IPR011013">
    <property type="entry name" value="Gal_mutarotase_sf_dom"/>
</dbReference>
<dbReference type="Pfam" id="PF14486">
    <property type="entry name" value="DUF4432"/>
    <property type="match status" value="1"/>
</dbReference>
<name>A0A6J7PRB0_9ZZZZ</name>
<dbReference type="GO" id="GO:0003824">
    <property type="term" value="F:catalytic activity"/>
    <property type="evidence" value="ECO:0007669"/>
    <property type="project" value="InterPro"/>
</dbReference>
<dbReference type="EMBL" id="CAFBPB010000080">
    <property type="protein sequence ID" value="CAB5005102.1"/>
    <property type="molecule type" value="Genomic_DNA"/>
</dbReference>
<protein>
    <submittedName>
        <fullName evidence="1">Unannotated protein</fullName>
    </submittedName>
</protein>
<dbReference type="GO" id="GO:0005975">
    <property type="term" value="P:carbohydrate metabolic process"/>
    <property type="evidence" value="ECO:0007669"/>
    <property type="project" value="InterPro"/>
</dbReference>
<dbReference type="SUPFAM" id="SSF74650">
    <property type="entry name" value="Galactose mutarotase-like"/>
    <property type="match status" value="1"/>
</dbReference>
<dbReference type="AlphaFoldDB" id="A0A6J7PRB0"/>